<sequence length="4176" mass="477053">MPQPMHPQASCDPVKIRDFVSLLLFGSDATTLCESWSSSGISLCSAFVSNFQPEALYVSFSQTGFDFLSEIPLDLPSSCSLSILLKSEGPITSEQPLATQIQLLSIPHPQSTDDETRSSYGSISRFVSMALAPYFDYVSHMDPDSASSSTSLAMARKKFSELTFSLQQLQQRIHVPDLMLSVSPMVAKVLDKTDSVEDPSVIGDTAFLNELTKTVNAWLRQVQSVTLIERNNTEVLSIQEEVSFWNSMELALESIKEQVSQPSVRRAIEILNAAKRFQVTLAFQNNIGIVEKLDETKAYNVLLKDLPINEIIYSKDNELDLTKMESGIMSLFNHLKKWKNSNTFPLVRMIELIELLLKEIVSSLTRILLNMNLMAMPFAAFEIEYSGKITSIFHIIDVNVKFMVNIIRELMRKRQEKFMIVKIDQHLLTALHERIDHLRDLRRRHQELLHLLSFIDDENNLTEEITLSFSKNIAAVDAFDFSKQGTSVLQANEQMYLEASSRVSNAISTHVNYKLSYCDVFSDFIAYFMKFHEDGLLNSTLIVNFVNEKHKLRLLDIAYADIQSLFKTSYYTHKESIKIPKSVSLIDSGLSSLIWDMSIKNKLEFITRTLTSILGENWNKYSTGADIEQEITSFSQKLRINAIFEEWVTDVSNAIRTNMSATCILKVEETDVPGTDISSTPKVKVNFNQEMTTYITQAQDLMSLGFEIPMNLLVQLEKVCSAHPLALSLQEHIDILDVAVTEFLLHSNAGRKFGFMLESQKKKVFEMMPRLMYVEWSSLCQEITLFEKGEGATDQFSANEFQLTYVKSFQDEVYQLHCMCNSIHRTYEVLVQEHYTKLEECTFSEVSIQEALTVIQEEVYSIAKSTYDDIEHFVEVVNEDIMHIFSKKCSERLRCIANAISKEASDNFEEVQISTHFLTFENNSFSISPPLEKTKSYWISLVDNAFRILAQQKLISLSSKESRLVLQFDESLSKSIDQIMKIIDAKYSEAAKYLQEWRNVQQLISPDGGSSHQDDESIQSWLVFINGVNKCHSLIHNSTTVRHFGNKMEISFSAIQTRVATYFDVFEKSVFEKFLVRVHNSTSSLLKKLNEAVKFLSSQFSINQDVSRSLKNVEVFFSLVDERKSWLEAVNHISTCQRLLQRRGVSVPPDWIYVEQLESTISNVKSLIKSCEEIIEQNMDVLRLSIQSESDRCLKIVNNIAEEWQQKKPISAHLQPKESLSIIAIFQTRCNEVKNNISSLSRVSSYLNIDINFDSNLDFMSEEVKDLKNVWTSLLSLWNSLSDIKSQKWTNINARTLKSQLEELLSQCRATPVIVRQYSAFEEIQKSVKKHLNEFPLLSEMKNPAIKPRHWIQIFSLTGDSKHRDLESISVGDVLKINLQLHESMIKDIVNQANGERIIEEGLKAIEQEWESIVFETFNYQNKVRLVKNWNFLFEQCETNLGTLSSMKNSTHHGPFEIERAELEDKMNRLLGLFNLWIEVQSQWMYLDGVFDNCKEVQSSLPVEFTRFNNITFEFITFLKRINKFSTVIEVLSYREVEKTMQKISDTLVKTRKGLSEFLEKQREMFPRLCFVGNDDLLELIGNGTNVARSGRQLKQMFSGIASVEYDSNSSSITALISPQDERLELEHPISLIKNKDLISWLCELESEMRSSLSKKVLLAVDELKLIFADGAKEIVEPLRSFLVRPCQVSIVAFQVYFTSLVETSLANDQLSEARDFYANIIKVLVQITLESITLLQRHKLQSIIVEIIHHRDVVEELVNEECKLAAWNCKQRYYLNSQCNDPLESIIIKLGRSEFFYGFEYQGVPDRLAYTPLVEKCFLSMAQALAQKLGGSPFGPAGTGKTECIKALGINMGRMVLVFNCDETFDYLSMGRILLGISKVGCWGCFDEFNRLETNSLSALSSQICNIERGLKDFSETVEISGKMINVHPDTGIFITMNPGYVGRNELPENLRKQFREFSMHEPEKENIVDVILASHCFLHSASIAKLLTPFVTELASTVTKQPHYDFGLRAIKSILSRCGLTRRQELETLTEGQEYDFEMKILLQCLKDSILPKLIKEDEQKFDSLLSKYFPNINPDGRDQAHFIEGLLRYAEENGIDANEMFVKKALQILQIQENHHGFMLVGKTCSGKTTLYKSVLNVLAGSSNGFEIFVIDSKVLSKEELYGVLDPITRDWSDGIFTKILRSAATNLRGEQSKRIWIVFDGDIDPEWAENLNSVLDDNKLLTLPNGERIELAPNLRILFEVDSLKYTTLATISRCGMVWFDRSIVPSTSLWDHHFFKFATGISSSDNSDDIVVLETRKSIMSQFVVLAKRLTSELPLQEIIREANKINHIMTFDEQRCLSSFFTYFTTHCSSVLKEKERDPSVQLGDLEIFVSKAFILSLVWAFAGDAKYEHRIQFSRYVGSFESFSSIDLPENILESKISVPDFEWVPWSTMVETVDLEPHHVLDANTIVPTVDTVIHESLIHGIINKHSALILCGPPGSGKTMTLLNALRRSPNLDVISLNFSKDTSPQTVLSALQQHCAYKRTNSGMKLMPKVSGKWVVVFCDEINLPVVDKYGTQRVNAFIRQMIEHSGFWRPKDLSWVTIENIQFVGACNDPNDPGRHKLSDRFMRHVTLVMVDNPGPTSLKQIYQTFNKASLKCTPKLRQFSDAITNAMLDVYSRNKKQFTVEKRSHYIYSPRELTRWCRGVLEALLSVNYSELSGLIRLWYHEGLRLFYDRLVDEDERKWCKETFWKVGTECFPHVPLDVPLKDPVLFSTWLTSDYESVDELELRNFVRERLRVFNEEEQSVDLILYDDLLDHVLRIDRVLRQHQGHAILVGPSTSGKTTLTRFVAWMNGLKIIQLRVRSGFSILDFEDTLRSILFSCAKGEKLCFLIDESSILETSFVERMNSLLANSEVPGLFEGDNLQNLLKVCRVESTAQGLLLDSDEELYSWFTKQISENLHVIFTISNLSGGTKPQVNSSPALFNRCVLSWMGDWSDNSLFEVASSIVGGVALDQSSYIIPESFTPSTFHQISSFREVIVDCLVFIHKTSSKANKATYPNKFIKFVQTFVSLFEKNQGELEENQRHTNIGLDKLRETVLEVNQMKKVLFEKKEILMLKDEDAKKMLNKMIVGQNEAERKREFSVATQVELEKQEVEINARRAKVMQDLELAEPAVLEAQRGVQNIKKQHLTEMRSMSNPPSAVKLAMESVCILLGYQVSTWRDVQLIIRKDDFITSIVSYDNETCLTSEMRKYMEEVYLSRPDFNYETVNRASKACGPLLQWVIAQLRYSTILEEIGPLREEVVALETSATKSKAQLIAIAEMIEELEQSIQGYKNDYSELIREAERVKLEIENIEKKVDRSLKLIENLTKERQRWQASINAFEAGRERIIGNSILGAAFCCFCGNLDQSHRHLVANQWKEKLRRSAVFFDESLAITSMLASAVNIAKWASAGLPNDQLFIDNFSIMGWSTFPYIVDPTENLVTILKEVTVPKKMIVTSFLDDTFIKVLEDAMRFGGTILIQNAEAYDPILDSVLRQDYIHNGGRKSLQIANRLVDISDDFSLILYTTDNRVKIAPFVSSRCTVLNYSITAGNLENQVLNISLKHSRPDLYSKRIELISLQSDYQIRLLGLRQSLLLILNDISGTILESDEVIESLERIESESSDIDTRIGESEVVMSEVNKIRNEHTELANHSKSIYHILMALASWNSFYNFSLNTYIEIFMKVLNNSNDLGQLENFVSSLYHEVFIMVAPTLQRLDKIVFAVALAISFHSIETNPQMAVMLKAILEEFYCSDEKKRGAVDLLRLCLASTVPENIADHWSEIFELNKENETFKTLSGFIGHLVGAPGCESTLMEVYESFASSILSVGFDSDKCYGIREWVHFNRRPILISSTENVDVTFKVQQVAKLLEKDTRVVSMGSKEGVDVVLKELEEGSSKGTWLIVQNIQLASYWLPKLQRILEAMSSHESFRLFLTCNLKAEDIPSGLIAMSQVLTYENQQSFKATLLETFENIVSMNDAGTFKHVAFLLSWYHSIIRERLKYVPESFEKLYDMNETDVAAAGFYVQKLYSNTPRAHENPDQISWKEISYVVGNIIYGGKISNESDTQYCTELARHVFSSDVFHQDFNLVRNGEAKVKMPDCLSINAYKEWIENLPEVVPLSWLELSEDVNTTLKQKEAKVVASKVVQIYE</sequence>
<evidence type="ECO:0000313" key="2">
    <source>
        <dbReference type="Proteomes" id="UP000326582"/>
    </source>
</evidence>
<gene>
    <name evidence="1" type="ORF">EJF14_30162</name>
</gene>
<protein>
    <submittedName>
        <fullName evidence="1">Dynein heavy cytoplasmic protein</fullName>
    </submittedName>
</protein>
<keyword evidence="2" id="KW-1185">Reference proteome</keyword>
<reference evidence="2" key="1">
    <citation type="journal article" date="2019" name="MBio">
        <title>Comparative genomics for the elucidation of multidrug resistance (MDR) in Candida lusitaniae.</title>
        <authorList>
            <person name="Kannan A."/>
            <person name="Asner S.A."/>
            <person name="Trachsel E."/>
            <person name="Kelly S."/>
            <person name="Parker J."/>
            <person name="Sanglard D."/>
        </authorList>
    </citation>
    <scope>NUCLEOTIDE SEQUENCE [LARGE SCALE GENOMIC DNA]</scope>
    <source>
        <strain evidence="2">P1</strain>
    </source>
</reference>
<proteinExistence type="predicted"/>
<organism evidence="1 2">
    <name type="scientific">Clavispora lusitaniae</name>
    <name type="common">Candida lusitaniae</name>
    <dbReference type="NCBI Taxonomy" id="36911"/>
    <lineage>
        <taxon>Eukaryota</taxon>
        <taxon>Fungi</taxon>
        <taxon>Dikarya</taxon>
        <taxon>Ascomycota</taxon>
        <taxon>Saccharomycotina</taxon>
        <taxon>Pichiomycetes</taxon>
        <taxon>Metschnikowiaceae</taxon>
        <taxon>Clavispora</taxon>
    </lineage>
</organism>
<dbReference type="EMBL" id="CP038486">
    <property type="protein sequence ID" value="QFZ27199.1"/>
    <property type="molecule type" value="Genomic_DNA"/>
</dbReference>
<evidence type="ECO:0000313" key="1">
    <source>
        <dbReference type="EMBL" id="QFZ27199.1"/>
    </source>
</evidence>
<accession>A0ACD0WI76</accession>
<dbReference type="Proteomes" id="UP000326582">
    <property type="component" value="Chromosome 3"/>
</dbReference>
<name>A0ACD0WI76_CLALS</name>